<accession>A0A8E0S0M0</accession>
<dbReference type="AlphaFoldDB" id="A0A8E0S0M0"/>
<organism evidence="2 3">
    <name type="scientific">Fasciolopsis buskii</name>
    <dbReference type="NCBI Taxonomy" id="27845"/>
    <lineage>
        <taxon>Eukaryota</taxon>
        <taxon>Metazoa</taxon>
        <taxon>Spiralia</taxon>
        <taxon>Lophotrochozoa</taxon>
        <taxon>Platyhelminthes</taxon>
        <taxon>Trematoda</taxon>
        <taxon>Digenea</taxon>
        <taxon>Plagiorchiida</taxon>
        <taxon>Echinostomata</taxon>
        <taxon>Echinostomatoidea</taxon>
        <taxon>Fasciolidae</taxon>
        <taxon>Fasciolopsis</taxon>
    </lineage>
</organism>
<reference evidence="2" key="1">
    <citation type="submission" date="2019-05" db="EMBL/GenBank/DDBJ databases">
        <title>Annotation for the trematode Fasciolopsis buski.</title>
        <authorList>
            <person name="Choi Y.-J."/>
        </authorList>
    </citation>
    <scope>NUCLEOTIDE SEQUENCE</scope>
    <source>
        <strain evidence="2">HT</strain>
        <tissue evidence="2">Whole worm</tissue>
    </source>
</reference>
<sequence>MMDELRFDCRSLARAELLEDRGNMRSKGRYEDNGNIKLRGTGNSSVHYPHAGSKSNGDALKSREPTMEDEYLGYDWIAAMLDNQKRCHVQTGVDGDHAAGRHWLNQSNLFDQIAKFRQTNYESCHSQHSSW</sequence>
<feature type="region of interest" description="Disordered" evidence="1">
    <location>
        <begin position="40"/>
        <end position="64"/>
    </location>
</feature>
<name>A0A8E0S0M0_9TREM</name>
<evidence type="ECO:0000256" key="1">
    <source>
        <dbReference type="SAM" id="MobiDB-lite"/>
    </source>
</evidence>
<protein>
    <submittedName>
        <fullName evidence="2">Uncharacterized protein</fullName>
    </submittedName>
</protein>
<keyword evidence="3" id="KW-1185">Reference proteome</keyword>
<comment type="caution">
    <text evidence="2">The sequence shown here is derived from an EMBL/GenBank/DDBJ whole genome shotgun (WGS) entry which is preliminary data.</text>
</comment>
<evidence type="ECO:0000313" key="3">
    <source>
        <dbReference type="Proteomes" id="UP000728185"/>
    </source>
</evidence>
<gene>
    <name evidence="2" type="ORF">FBUS_09515</name>
</gene>
<dbReference type="EMBL" id="LUCM01004951">
    <property type="protein sequence ID" value="KAA0193566.1"/>
    <property type="molecule type" value="Genomic_DNA"/>
</dbReference>
<dbReference type="Proteomes" id="UP000728185">
    <property type="component" value="Unassembled WGS sequence"/>
</dbReference>
<evidence type="ECO:0000313" key="2">
    <source>
        <dbReference type="EMBL" id="KAA0193566.1"/>
    </source>
</evidence>
<dbReference type="OrthoDB" id="10002384at2759"/>
<proteinExistence type="predicted"/>